<name>A0AAP6XL96_9CORY</name>
<keyword evidence="5" id="KW-1185">Reference proteome</keyword>
<reference evidence="2 4" key="1">
    <citation type="submission" date="2020-03" db="EMBL/GenBank/DDBJ databases">
        <title>Draft genome sequences of bacterial isolates from the female urobiome.</title>
        <authorList>
            <person name="Miller-Ensminger T."/>
            <person name="Wolfe A.J."/>
            <person name="Putonti C."/>
        </authorList>
    </citation>
    <scope>NUCLEOTIDE SEQUENCE [LARGE SCALE GENOMIC DNA]</scope>
    <source>
        <strain evidence="2 4">UMB8490</strain>
    </source>
</reference>
<feature type="region of interest" description="Disordered" evidence="1">
    <location>
        <begin position="1"/>
        <end position="25"/>
    </location>
</feature>
<protein>
    <submittedName>
        <fullName evidence="2">YbjN domain-containing protein</fullName>
    </submittedName>
</protein>
<dbReference type="Proteomes" id="UP000591626">
    <property type="component" value="Unassembled WGS sequence"/>
</dbReference>
<dbReference type="InterPro" id="IPR019660">
    <property type="entry name" value="Put_sensory_transdc_reg_YbjN"/>
</dbReference>
<evidence type="ECO:0000313" key="4">
    <source>
        <dbReference type="Proteomes" id="UP000591626"/>
    </source>
</evidence>
<evidence type="ECO:0000256" key="1">
    <source>
        <dbReference type="SAM" id="MobiDB-lite"/>
    </source>
</evidence>
<evidence type="ECO:0000313" key="3">
    <source>
        <dbReference type="EMBL" id="QXB18479.1"/>
    </source>
</evidence>
<dbReference type="AlphaFoldDB" id="A0AAP6XL96"/>
<dbReference type="EMBL" id="JAAUVV010000004">
    <property type="protein sequence ID" value="NJJ03427.1"/>
    <property type="molecule type" value="Genomic_DNA"/>
</dbReference>
<dbReference type="EMBL" id="CP077302">
    <property type="protein sequence ID" value="QXB18479.1"/>
    <property type="molecule type" value="Genomic_DNA"/>
</dbReference>
<organism evidence="2 4">
    <name type="scientific">Corynebacterium coyleae</name>
    <dbReference type="NCBI Taxonomy" id="53374"/>
    <lineage>
        <taxon>Bacteria</taxon>
        <taxon>Bacillati</taxon>
        <taxon>Actinomycetota</taxon>
        <taxon>Actinomycetes</taxon>
        <taxon>Mycobacteriales</taxon>
        <taxon>Corynebacteriaceae</taxon>
        <taxon>Corynebacterium</taxon>
    </lineage>
</organism>
<dbReference type="Pfam" id="PF10722">
    <property type="entry name" value="YbjN"/>
    <property type="match status" value="1"/>
</dbReference>
<reference evidence="3 5" key="2">
    <citation type="submission" date="2021-06" db="EMBL/GenBank/DDBJ databases">
        <title>FDA dAtabase for Regulatory Grade micrObial Sequences (FDA-ARGOS): Supporting development and validation of Infectious Disease Dx tests.</title>
        <authorList>
            <person name="Sproer C."/>
            <person name="Gronow S."/>
            <person name="Severitt S."/>
            <person name="Schroder I."/>
            <person name="Tallon L."/>
            <person name="Sadzewicz L."/>
            <person name="Zhao X."/>
            <person name="Boylan J."/>
            <person name="Ott S."/>
            <person name="Bowen H."/>
            <person name="Vavikolanu K."/>
            <person name="Mehta A."/>
            <person name="Aluvathingal J."/>
            <person name="Nadendla S."/>
            <person name="Lowell S."/>
            <person name="Myers T."/>
            <person name="Yan Y."/>
        </authorList>
    </citation>
    <scope>NUCLEOTIDE SEQUENCE [LARGE SCALE GENOMIC DNA]</scope>
    <source>
        <strain evidence="3 5">FDAARGOS 1425</strain>
    </source>
</reference>
<proteinExistence type="predicted"/>
<evidence type="ECO:0000313" key="2">
    <source>
        <dbReference type="EMBL" id="NJJ03427.1"/>
    </source>
</evidence>
<evidence type="ECO:0000313" key="5">
    <source>
        <dbReference type="Proteomes" id="UP000683520"/>
    </source>
</evidence>
<accession>A0AAP6XL96</accession>
<sequence length="166" mass="18532">MGILASVTTEETEAIQPNEHPERNVPEPVTTEAIAAIFEEENLEYRVEDQAVRSGFINAAIVIALDGDHLIFEALWRGEFPRDSASQVLFACNEHNQTHFAPTLRFFERGEDNLAVSAIRSMNIADGASFNQLGSFIVTSIDATLQAFDYLKTTFPTVVNWEEPQQ</sequence>
<dbReference type="Proteomes" id="UP000683520">
    <property type="component" value="Chromosome"/>
</dbReference>
<gene>
    <name evidence="2" type="ORF">HC138_03480</name>
    <name evidence="3" type="ORF">I6L55_11630</name>
</gene>